<keyword evidence="5 13" id="KW-0813">Transport</keyword>
<sequence length="214" mass="23886">MTHATPLSCHPRQSIRLIAAALLVALVAGCAGQPPQPDVDRHPGDWKSQRERLTALEQWEIAGKVAIRTPDNSESANLDWKRTPRHYRIMVSGPFGAGRNTLEGNGQRVTLSNGEGTFTARTPEALMQARMGWSLPISALDYWVRGLPAPDTPHDIEHDRAGFPAVMQQNGWTLHYQDWTRADGLWLPRKLTMDYGDLHAILVLNQWQLDTASP</sequence>
<keyword evidence="10 13" id="KW-0143">Chaperone</keyword>
<keyword evidence="8 13" id="KW-0472">Membrane</keyword>
<evidence type="ECO:0000313" key="14">
    <source>
        <dbReference type="EMBL" id="RKR02570.1"/>
    </source>
</evidence>
<dbReference type="HAMAP" id="MF_00233">
    <property type="entry name" value="LolB"/>
    <property type="match status" value="1"/>
</dbReference>
<evidence type="ECO:0000256" key="12">
    <source>
        <dbReference type="ARBA" id="ARBA00023288"/>
    </source>
</evidence>
<evidence type="ECO:0000256" key="6">
    <source>
        <dbReference type="ARBA" id="ARBA00022729"/>
    </source>
</evidence>
<evidence type="ECO:0000256" key="7">
    <source>
        <dbReference type="ARBA" id="ARBA00022927"/>
    </source>
</evidence>
<keyword evidence="11 13" id="KW-0998">Cell outer membrane</keyword>
<gene>
    <name evidence="13" type="primary">lolB</name>
    <name evidence="14" type="ORF">C7446_2286</name>
</gene>
<reference evidence="14 15" key="1">
    <citation type="submission" date="2018-10" db="EMBL/GenBank/DDBJ databases">
        <title>Genomic Encyclopedia of Type Strains, Phase IV (KMG-IV): sequencing the most valuable type-strain genomes for metagenomic binning, comparative biology and taxonomic classification.</title>
        <authorList>
            <person name="Goeker M."/>
        </authorList>
    </citation>
    <scope>NUCLEOTIDE SEQUENCE [LARGE SCALE GENOMIC DNA]</scope>
    <source>
        <strain evidence="14 15">DSM 23229</strain>
    </source>
</reference>
<dbReference type="InterPro" id="IPR004565">
    <property type="entry name" value="OM_lipoprot_LolB"/>
</dbReference>
<evidence type="ECO:0000256" key="4">
    <source>
        <dbReference type="ARBA" id="ARBA00016202"/>
    </source>
</evidence>
<keyword evidence="7 13" id="KW-0653">Protein transport</keyword>
<keyword evidence="12 14" id="KW-0449">Lipoprotein</keyword>
<comment type="caution">
    <text evidence="14">The sequence shown here is derived from an EMBL/GenBank/DDBJ whole genome shotgun (WGS) entry which is preliminary data.</text>
</comment>
<dbReference type="Gene3D" id="2.50.20.10">
    <property type="entry name" value="Lipoprotein localisation LolA/LolB/LppX"/>
    <property type="match status" value="1"/>
</dbReference>
<protein>
    <recommendedName>
        <fullName evidence="4 13">Outer-membrane lipoprotein LolB</fullName>
    </recommendedName>
</protein>
<evidence type="ECO:0000256" key="11">
    <source>
        <dbReference type="ARBA" id="ARBA00023237"/>
    </source>
</evidence>
<comment type="subunit">
    <text evidence="3 13">Monomer.</text>
</comment>
<evidence type="ECO:0000256" key="5">
    <source>
        <dbReference type="ARBA" id="ARBA00022448"/>
    </source>
</evidence>
<dbReference type="OrthoDB" id="9797618at2"/>
<accession>A0A420WVH9</accession>
<comment type="subcellular location">
    <subcellularLocation>
        <location evidence="1">Cell outer membrane</location>
        <topology evidence="1">Lipid-anchor</topology>
    </subcellularLocation>
</comment>
<dbReference type="GO" id="GO:0009279">
    <property type="term" value="C:cell outer membrane"/>
    <property type="evidence" value="ECO:0007669"/>
    <property type="project" value="UniProtKB-SubCell"/>
</dbReference>
<evidence type="ECO:0000256" key="8">
    <source>
        <dbReference type="ARBA" id="ARBA00023136"/>
    </source>
</evidence>
<dbReference type="EMBL" id="RBIN01000006">
    <property type="protein sequence ID" value="RKR02570.1"/>
    <property type="molecule type" value="Genomic_DNA"/>
</dbReference>
<dbReference type="Pfam" id="PF03550">
    <property type="entry name" value="LolB"/>
    <property type="match status" value="1"/>
</dbReference>
<dbReference type="AlphaFoldDB" id="A0A420WVH9"/>
<dbReference type="SUPFAM" id="SSF89392">
    <property type="entry name" value="Prokaryotic lipoproteins and lipoprotein localization factors"/>
    <property type="match status" value="1"/>
</dbReference>
<keyword evidence="6" id="KW-0732">Signal</keyword>
<evidence type="ECO:0000256" key="3">
    <source>
        <dbReference type="ARBA" id="ARBA00011245"/>
    </source>
</evidence>
<keyword evidence="15" id="KW-1185">Reference proteome</keyword>
<dbReference type="CDD" id="cd16326">
    <property type="entry name" value="LolB"/>
    <property type="match status" value="1"/>
</dbReference>
<evidence type="ECO:0000256" key="1">
    <source>
        <dbReference type="ARBA" id="ARBA00004459"/>
    </source>
</evidence>
<evidence type="ECO:0000256" key="10">
    <source>
        <dbReference type="ARBA" id="ARBA00023186"/>
    </source>
</evidence>
<dbReference type="GO" id="GO:0044874">
    <property type="term" value="P:lipoprotein localization to outer membrane"/>
    <property type="evidence" value="ECO:0007669"/>
    <property type="project" value="UniProtKB-UniRule"/>
</dbReference>
<evidence type="ECO:0000256" key="2">
    <source>
        <dbReference type="ARBA" id="ARBA00009696"/>
    </source>
</evidence>
<dbReference type="NCBIfam" id="TIGR00548">
    <property type="entry name" value="lolB"/>
    <property type="match status" value="1"/>
</dbReference>
<evidence type="ECO:0000313" key="15">
    <source>
        <dbReference type="Proteomes" id="UP000281975"/>
    </source>
</evidence>
<organism evidence="14 15">
    <name type="scientific">Kushneria sinocarnis</name>
    <dbReference type="NCBI Taxonomy" id="595502"/>
    <lineage>
        <taxon>Bacteria</taxon>
        <taxon>Pseudomonadati</taxon>
        <taxon>Pseudomonadota</taxon>
        <taxon>Gammaproteobacteria</taxon>
        <taxon>Oceanospirillales</taxon>
        <taxon>Halomonadaceae</taxon>
        <taxon>Kushneria</taxon>
    </lineage>
</organism>
<dbReference type="RefSeq" id="WP_121173212.1">
    <property type="nucleotide sequence ID" value="NZ_RBIN01000006.1"/>
</dbReference>
<comment type="function">
    <text evidence="13">Plays a critical role in the incorporation of lipoproteins in the outer membrane after they are released by the LolA protein.</text>
</comment>
<proteinExistence type="inferred from homology"/>
<dbReference type="InterPro" id="IPR029046">
    <property type="entry name" value="LolA/LolB/LppX"/>
</dbReference>
<name>A0A420WVH9_9GAMM</name>
<keyword evidence="9" id="KW-0564">Palmitate</keyword>
<evidence type="ECO:0000256" key="13">
    <source>
        <dbReference type="HAMAP-Rule" id="MF_00233"/>
    </source>
</evidence>
<comment type="similarity">
    <text evidence="2 13">Belongs to the LolB family.</text>
</comment>
<dbReference type="GO" id="GO:0015031">
    <property type="term" value="P:protein transport"/>
    <property type="evidence" value="ECO:0007669"/>
    <property type="project" value="UniProtKB-KW"/>
</dbReference>
<evidence type="ECO:0000256" key="9">
    <source>
        <dbReference type="ARBA" id="ARBA00023139"/>
    </source>
</evidence>
<dbReference type="Proteomes" id="UP000281975">
    <property type="component" value="Unassembled WGS sequence"/>
</dbReference>